<dbReference type="OrthoDB" id="5380843at2"/>
<evidence type="ECO:0000313" key="6">
    <source>
        <dbReference type="Proteomes" id="UP000028725"/>
    </source>
</evidence>
<dbReference type="InterPro" id="IPR003410">
    <property type="entry name" value="HYR_dom"/>
</dbReference>
<evidence type="ECO:0000256" key="2">
    <source>
        <dbReference type="ARBA" id="ARBA00022737"/>
    </source>
</evidence>
<dbReference type="STRING" id="394096.DB31_7931"/>
<dbReference type="SUPFAM" id="SSF69318">
    <property type="entry name" value="Integrin alpha N-terminal domain"/>
    <property type="match status" value="1"/>
</dbReference>
<dbReference type="EMBL" id="JMCB01000006">
    <property type="protein sequence ID" value="KFE68694.1"/>
    <property type="molecule type" value="Genomic_DNA"/>
</dbReference>
<evidence type="ECO:0000313" key="5">
    <source>
        <dbReference type="EMBL" id="KFE68694.1"/>
    </source>
</evidence>
<keyword evidence="6" id="KW-1185">Reference proteome</keyword>
<proteinExistence type="predicted"/>
<evidence type="ECO:0000256" key="1">
    <source>
        <dbReference type="ARBA" id="ARBA00022729"/>
    </source>
</evidence>
<dbReference type="Pfam" id="PF13517">
    <property type="entry name" value="FG-GAP_3"/>
    <property type="match status" value="1"/>
</dbReference>
<dbReference type="InterPro" id="IPR028994">
    <property type="entry name" value="Integrin_alpha_N"/>
</dbReference>
<sequence>MPQRRRNQGMKSHARSSLGAALLGLAVGGGCSLTSSGDDANTRGSANLDDRCEVVPPFTPNFEPELQWAWTGSPVLPQFNQVMMTPAVADVNQDGIPDIIFSSFGDIPNDDFDWREGVLRAISGNDGHDLWTVTDPAYRIKAAASIAVGDIDNDGKVEICGIPMDGRGIICYENDGTFKFRTAPDAFDYNEWGGPSLADLDGDGTVEILNGNRVYSNTGALKWVGSDGMGGAQYTGPVSFAADIDGDGSQEVINGRSVYRANGSLKCANTTIASGLSAVGNFDGDTKGEIVVSGHGKVSLLDDDCTLLWTATIPGGCINGCGGAPTLADLDHDGQPEVAVVGENAISVFETNGALKWTSTVQDWSSGKSSSSVFDFEDDGNLELVYADEVSLRIYNGATGAIRWQTRHSTGTTHENPVIADVDGDLAADIVVAANDLAYAPYHGIRVYHDRLEGWARTRGIWNQHAYSITNVNNDGTIPAHPVTYWTQPRLNTFHSNVANHFGNGESPYAAPDFAVSQVSASCDGSTLNIAGTIANQGDTAVAAGLKVAFYRGAPGSGGSLLGVTTVPSPIPAGGTATVTLSVGSQPSGGSNQVFLVADDDGTGAGRDTECDEANNSASGSVDFSCGAPSANQPPVAICRNVTVNADASCQGTGSVNNGSYDPDGQPGPFSVTESPSGSFGLGSHPVTVTANDGAATAQCVGTLTVVDATPPAVSCPAPIVLNACGEGGPVANFDVTAADNCGAATVTCSHASGASFPVGTTTVTCTAADGQGNTASCSFPVTVGSEGSSGTPTPGADLGTELWPPNHKYVNISLSDCAAPAQDSCGGALPADQYGTILGVSSDEVEDENGNGDGHTCDDIVISADGKFVQVRAEREGTGDGRVYTVRYAITSPSGGTAQSTCHVYVPHDQSDNHPVVDSGVHYCVGQGCPAGTSGSPLCE</sequence>
<evidence type="ECO:0000259" key="4">
    <source>
        <dbReference type="PROSITE" id="PS50825"/>
    </source>
</evidence>
<dbReference type="Pfam" id="PF02494">
    <property type="entry name" value="HYR"/>
    <property type="match status" value="1"/>
</dbReference>
<evidence type="ECO:0000256" key="3">
    <source>
        <dbReference type="SAM" id="MobiDB-lite"/>
    </source>
</evidence>
<feature type="domain" description="HYR" evidence="4">
    <location>
        <begin position="707"/>
        <end position="786"/>
    </location>
</feature>
<keyword evidence="2" id="KW-0677">Repeat</keyword>
<name>A0A085WLY1_9BACT</name>
<dbReference type="PROSITE" id="PS50825">
    <property type="entry name" value="HYR"/>
    <property type="match status" value="1"/>
</dbReference>
<accession>A0A085WLY1</accession>
<dbReference type="PATRIC" id="fig|394096.3.peg.3971"/>
<dbReference type="PANTHER" id="PTHR45460">
    <property type="entry name" value="SIMILAR TO CYSTEINE PROTEINASE"/>
    <property type="match status" value="1"/>
</dbReference>
<dbReference type="PANTHER" id="PTHR45460:SF2">
    <property type="entry name" value="ALPHA 1,3 GLUCANASE, GH71 FAMILY (EUROFUNG)"/>
    <property type="match status" value="1"/>
</dbReference>
<dbReference type="RefSeq" id="WP_157232059.1">
    <property type="nucleotide sequence ID" value="NZ_JMCB01000006.1"/>
</dbReference>
<reference evidence="5 6" key="1">
    <citation type="submission" date="2014-04" db="EMBL/GenBank/DDBJ databases">
        <title>Genome assembly of Hyalangium minutum DSM 14724.</title>
        <authorList>
            <person name="Sharma G."/>
            <person name="Subramanian S."/>
        </authorList>
    </citation>
    <scope>NUCLEOTIDE SEQUENCE [LARGE SCALE GENOMIC DNA]</scope>
    <source>
        <strain evidence="5 6">DSM 14724</strain>
    </source>
</reference>
<feature type="region of interest" description="Disordered" evidence="3">
    <location>
        <begin position="657"/>
        <end position="677"/>
    </location>
</feature>
<organism evidence="5 6">
    <name type="scientific">Hyalangium minutum</name>
    <dbReference type="NCBI Taxonomy" id="394096"/>
    <lineage>
        <taxon>Bacteria</taxon>
        <taxon>Pseudomonadati</taxon>
        <taxon>Myxococcota</taxon>
        <taxon>Myxococcia</taxon>
        <taxon>Myxococcales</taxon>
        <taxon>Cystobacterineae</taxon>
        <taxon>Archangiaceae</taxon>
        <taxon>Hyalangium</taxon>
    </lineage>
</organism>
<protein>
    <recommendedName>
        <fullName evidence="4">HYR domain-containing protein</fullName>
    </recommendedName>
</protein>
<dbReference type="Gene3D" id="2.130.10.130">
    <property type="entry name" value="Integrin alpha, N-terminal"/>
    <property type="match status" value="2"/>
</dbReference>
<dbReference type="Proteomes" id="UP000028725">
    <property type="component" value="Unassembled WGS sequence"/>
</dbReference>
<dbReference type="Gene3D" id="2.60.40.10">
    <property type="entry name" value="Immunoglobulins"/>
    <property type="match status" value="1"/>
</dbReference>
<dbReference type="AlphaFoldDB" id="A0A085WLY1"/>
<gene>
    <name evidence="5" type="ORF">DB31_7931</name>
</gene>
<comment type="caution">
    <text evidence="5">The sequence shown here is derived from an EMBL/GenBank/DDBJ whole genome shotgun (WGS) entry which is preliminary data.</text>
</comment>
<dbReference type="InterPro" id="IPR013517">
    <property type="entry name" value="FG-GAP"/>
</dbReference>
<dbReference type="InterPro" id="IPR013783">
    <property type="entry name" value="Ig-like_fold"/>
</dbReference>
<keyword evidence="1" id="KW-0732">Signal</keyword>
<dbReference type="PROSITE" id="PS51257">
    <property type="entry name" value="PROKAR_LIPOPROTEIN"/>
    <property type="match status" value="1"/>
</dbReference>